<evidence type="ECO:0000256" key="2">
    <source>
        <dbReference type="ARBA" id="ARBA00022475"/>
    </source>
</evidence>
<organism evidence="10 11">
    <name type="scientific">Candidatus Sedimenticola endophacoides</name>
    <dbReference type="NCBI Taxonomy" id="2548426"/>
    <lineage>
        <taxon>Bacteria</taxon>
        <taxon>Pseudomonadati</taxon>
        <taxon>Pseudomonadota</taxon>
        <taxon>Gammaproteobacteria</taxon>
        <taxon>Chromatiales</taxon>
        <taxon>Sedimenticolaceae</taxon>
        <taxon>Sedimenticola</taxon>
    </lineage>
</organism>
<dbReference type="GO" id="GO:0044877">
    <property type="term" value="F:protein-containing complex binding"/>
    <property type="evidence" value="ECO:0007669"/>
    <property type="project" value="InterPro"/>
</dbReference>
<dbReference type="EMBL" id="PQCO01000188">
    <property type="protein sequence ID" value="PUE02087.1"/>
    <property type="molecule type" value="Genomic_DNA"/>
</dbReference>
<dbReference type="SUPFAM" id="SSF48452">
    <property type="entry name" value="TPR-like"/>
    <property type="match status" value="1"/>
</dbReference>
<dbReference type="Pfam" id="PF09976">
    <property type="entry name" value="TPR_21"/>
    <property type="match status" value="1"/>
</dbReference>
<keyword evidence="5" id="KW-0472">Membrane</keyword>
<evidence type="ECO:0000256" key="3">
    <source>
        <dbReference type="ARBA" id="ARBA00022692"/>
    </source>
</evidence>
<comment type="subcellular location">
    <subcellularLocation>
        <location evidence="1">Cell membrane</location>
        <topology evidence="1">Single-pass type II membrane protein</topology>
    </subcellularLocation>
</comment>
<evidence type="ECO:0000313" key="10">
    <source>
        <dbReference type="EMBL" id="PUE02087.1"/>
    </source>
</evidence>
<protein>
    <recommendedName>
        <fullName evidence="8">Ancillary SecYEG translocon subunit</fullName>
    </recommendedName>
</protein>
<dbReference type="InterPro" id="IPR011990">
    <property type="entry name" value="TPR-like_helical_dom_sf"/>
</dbReference>
<dbReference type="GO" id="GO:0005886">
    <property type="term" value="C:plasma membrane"/>
    <property type="evidence" value="ECO:0007669"/>
    <property type="project" value="UniProtKB-SubCell"/>
</dbReference>
<evidence type="ECO:0000313" key="11">
    <source>
        <dbReference type="Proteomes" id="UP000250928"/>
    </source>
</evidence>
<evidence type="ECO:0000259" key="9">
    <source>
        <dbReference type="Pfam" id="PF09976"/>
    </source>
</evidence>
<dbReference type="PIRSF" id="PIRSF006170">
    <property type="entry name" value="YfgM"/>
    <property type="match status" value="1"/>
</dbReference>
<evidence type="ECO:0000256" key="6">
    <source>
        <dbReference type="ARBA" id="ARBA00023186"/>
    </source>
</evidence>
<keyword evidence="6" id="KW-0143">Chaperone</keyword>
<dbReference type="Gene3D" id="1.25.40.10">
    <property type="entry name" value="Tetratricopeptide repeat domain"/>
    <property type="match status" value="1"/>
</dbReference>
<accession>A0A657PSE5</accession>
<keyword evidence="2" id="KW-1003">Cell membrane</keyword>
<evidence type="ECO:0000256" key="7">
    <source>
        <dbReference type="ARBA" id="ARBA00024197"/>
    </source>
</evidence>
<evidence type="ECO:0000256" key="4">
    <source>
        <dbReference type="ARBA" id="ARBA00022989"/>
    </source>
</evidence>
<evidence type="ECO:0000256" key="5">
    <source>
        <dbReference type="ARBA" id="ARBA00023136"/>
    </source>
</evidence>
<keyword evidence="4" id="KW-1133">Transmembrane helix</keyword>
<feature type="domain" description="Ancillary SecYEG translocon subunit/Cell division coordinator CpoB TPR" evidence="9">
    <location>
        <begin position="15"/>
        <end position="204"/>
    </location>
</feature>
<dbReference type="InterPro" id="IPR018704">
    <property type="entry name" value="SecYEG/CpoB_TPR"/>
</dbReference>
<gene>
    <name evidence="10" type="ORF">C3L24_06860</name>
</gene>
<dbReference type="InterPro" id="IPR026039">
    <property type="entry name" value="YfgM"/>
</dbReference>
<dbReference type="PANTHER" id="PTHR38035:SF1">
    <property type="entry name" value="ANCILLARY SECYEG TRANSLOCON SUBUNIT"/>
    <property type="match status" value="1"/>
</dbReference>
<dbReference type="PANTHER" id="PTHR38035">
    <property type="entry name" value="UPF0070 PROTEIN YFGM"/>
    <property type="match status" value="1"/>
</dbReference>
<evidence type="ECO:0000256" key="8">
    <source>
        <dbReference type="ARBA" id="ARBA00024235"/>
    </source>
</evidence>
<dbReference type="Proteomes" id="UP000250928">
    <property type="component" value="Unassembled WGS sequence"/>
</dbReference>
<comment type="caution">
    <text evidence="10">The sequence shown here is derived from an EMBL/GenBank/DDBJ whole genome shotgun (WGS) entry which is preliminary data.</text>
</comment>
<sequence>MNVHLSEEEQVEALKKWWKENGKSVVAGVVIGLGAVFGWQAWEKHQRTSAEDASALFEQLSYNVANGSTLAEQQARDLIQEHHGSVYAVFAALELARIKVGQGDLAAARTQLQWALNNAPDDSLRQIARLRLARVMLSEGDTQGAASVAGAAVADRFAAELAELRGDIALADGDLAAARDAYLQAIDSGAGNTELVQMKLDDLSSVTDS</sequence>
<reference evidence="10 11" key="1">
    <citation type="submission" date="2018-01" db="EMBL/GenBank/DDBJ databases">
        <title>Novel co-symbiosis in the lucinid bivalve Phacoides pectinatus.</title>
        <authorList>
            <person name="Lim S.J."/>
            <person name="Davis B.G."/>
            <person name="Gill D.E."/>
            <person name="Engel A.S."/>
            <person name="Anderson L.C."/>
            <person name="Campbell B.J."/>
        </authorList>
    </citation>
    <scope>NUCLEOTIDE SEQUENCE [LARGE SCALE GENOMIC DNA]</scope>
    <source>
        <strain evidence="10">N3_P5</strain>
    </source>
</reference>
<evidence type="ECO:0000256" key="1">
    <source>
        <dbReference type="ARBA" id="ARBA00004401"/>
    </source>
</evidence>
<comment type="similarity">
    <text evidence="7">Belongs to the YfgM family.</text>
</comment>
<proteinExistence type="inferred from homology"/>
<dbReference type="AlphaFoldDB" id="A0A657PSE5"/>
<name>A0A657PSE5_9GAMM</name>
<keyword evidence="3" id="KW-0812">Transmembrane</keyword>